<evidence type="ECO:0000313" key="2">
    <source>
        <dbReference type="EMBL" id="BDE05233.1"/>
    </source>
</evidence>
<dbReference type="Pfam" id="PF00174">
    <property type="entry name" value="Oxidored_molyb"/>
    <property type="match status" value="1"/>
</dbReference>
<dbReference type="Gene3D" id="3.90.420.10">
    <property type="entry name" value="Oxidoreductase, molybdopterin-binding domain"/>
    <property type="match status" value="1"/>
</dbReference>
<keyword evidence="3" id="KW-1185">Reference proteome</keyword>
<dbReference type="PANTHER" id="PTHR43032">
    <property type="entry name" value="PROTEIN-METHIONINE-SULFOXIDE REDUCTASE"/>
    <property type="match status" value="1"/>
</dbReference>
<accession>A0AAN2C8S3</accession>
<organism evidence="2 3">
    <name type="scientific">Vulcanimicrobium alpinum</name>
    <dbReference type="NCBI Taxonomy" id="3016050"/>
    <lineage>
        <taxon>Bacteria</taxon>
        <taxon>Bacillati</taxon>
        <taxon>Vulcanimicrobiota</taxon>
        <taxon>Vulcanimicrobiia</taxon>
        <taxon>Vulcanimicrobiales</taxon>
        <taxon>Vulcanimicrobiaceae</taxon>
        <taxon>Vulcanimicrobium</taxon>
    </lineage>
</organism>
<dbReference type="AlphaFoldDB" id="A0AAN2C8S3"/>
<feature type="domain" description="Oxidoreductase molybdopterin-binding" evidence="1">
    <location>
        <begin position="84"/>
        <end position="221"/>
    </location>
</feature>
<dbReference type="EMBL" id="AP025523">
    <property type="protein sequence ID" value="BDE05233.1"/>
    <property type="molecule type" value="Genomic_DNA"/>
</dbReference>
<dbReference type="RefSeq" id="WP_317996293.1">
    <property type="nucleotide sequence ID" value="NZ_AP025523.1"/>
</dbReference>
<protein>
    <submittedName>
        <fullName evidence="2">Molybdopterin oxidoreductase</fullName>
    </submittedName>
</protein>
<proteinExistence type="predicted"/>
<dbReference type="KEGG" id="vab:WPS_05090"/>
<name>A0AAN2C8S3_UNVUL</name>
<dbReference type="InterPro" id="IPR036374">
    <property type="entry name" value="OxRdtase_Mopterin-bd_sf"/>
</dbReference>
<gene>
    <name evidence="2" type="ORF">WPS_05090</name>
</gene>
<sequence length="246" mass="26945">MNRRIFIASSLASLGLTACGPVKEGLTNGPFRGALLSAENLNHAVFGTHGTAREYADADVDRDFRVNGLDTPSDSRYAGLAKAQFAEYRLAVDGLVDRPQQFTLAQLRAAGDRTQITRHDCVEGWSAIGKWRGTPLARVLAMAQPKANARYCVFHCFDVDQSGTPYYESLDLHQAAHPQTLLALDLNDKPLDADHGAPVRLRVPTQLGYKSAKWVSRIELVAGYENIGSGSGGYWEDQGYEWYAGI</sequence>
<dbReference type="Proteomes" id="UP001317532">
    <property type="component" value="Chromosome"/>
</dbReference>
<evidence type="ECO:0000259" key="1">
    <source>
        <dbReference type="Pfam" id="PF00174"/>
    </source>
</evidence>
<reference evidence="2 3" key="1">
    <citation type="journal article" date="2022" name="ISME Commun">
        <title>Vulcanimicrobium alpinus gen. nov. sp. nov., the first cultivated representative of the candidate phylum 'Eremiobacterota', is a metabolically versatile aerobic anoxygenic phototroph.</title>
        <authorList>
            <person name="Yabe S."/>
            <person name="Muto K."/>
            <person name="Abe K."/>
            <person name="Yokota A."/>
            <person name="Staudigel H."/>
            <person name="Tebo B.M."/>
        </authorList>
    </citation>
    <scope>NUCLEOTIDE SEQUENCE [LARGE SCALE GENOMIC DNA]</scope>
    <source>
        <strain evidence="2 3">WC8-2</strain>
    </source>
</reference>
<dbReference type="PROSITE" id="PS51257">
    <property type="entry name" value="PROKAR_LIPOPROTEIN"/>
    <property type="match status" value="1"/>
</dbReference>
<evidence type="ECO:0000313" key="3">
    <source>
        <dbReference type="Proteomes" id="UP001317532"/>
    </source>
</evidence>
<dbReference type="SUPFAM" id="SSF56524">
    <property type="entry name" value="Oxidoreductase molybdopterin-binding domain"/>
    <property type="match status" value="1"/>
</dbReference>
<dbReference type="PANTHER" id="PTHR43032:SF2">
    <property type="entry name" value="BLL0505 PROTEIN"/>
    <property type="match status" value="1"/>
</dbReference>
<dbReference type="InterPro" id="IPR000572">
    <property type="entry name" value="OxRdtase_Mopterin-bd_dom"/>
</dbReference>